<feature type="compositionally biased region" description="Basic and acidic residues" evidence="1">
    <location>
        <begin position="87"/>
        <end position="99"/>
    </location>
</feature>
<proteinExistence type="predicted"/>
<reference evidence="2" key="1">
    <citation type="submission" date="2020-03" db="EMBL/GenBank/DDBJ databases">
        <authorList>
            <person name="Weist P."/>
        </authorList>
    </citation>
    <scope>NUCLEOTIDE SEQUENCE</scope>
</reference>
<organism evidence="2 3">
    <name type="scientific">Pleuronectes platessa</name>
    <name type="common">European plaice</name>
    <dbReference type="NCBI Taxonomy" id="8262"/>
    <lineage>
        <taxon>Eukaryota</taxon>
        <taxon>Metazoa</taxon>
        <taxon>Chordata</taxon>
        <taxon>Craniata</taxon>
        <taxon>Vertebrata</taxon>
        <taxon>Euteleostomi</taxon>
        <taxon>Actinopterygii</taxon>
        <taxon>Neopterygii</taxon>
        <taxon>Teleostei</taxon>
        <taxon>Neoteleostei</taxon>
        <taxon>Acanthomorphata</taxon>
        <taxon>Carangaria</taxon>
        <taxon>Pleuronectiformes</taxon>
        <taxon>Pleuronectoidei</taxon>
        <taxon>Pleuronectidae</taxon>
        <taxon>Pleuronectes</taxon>
    </lineage>
</organism>
<feature type="compositionally biased region" description="Polar residues" evidence="1">
    <location>
        <begin position="125"/>
        <end position="134"/>
    </location>
</feature>
<evidence type="ECO:0000313" key="3">
    <source>
        <dbReference type="Proteomes" id="UP001153269"/>
    </source>
</evidence>
<feature type="region of interest" description="Disordered" evidence="1">
    <location>
        <begin position="185"/>
        <end position="212"/>
    </location>
</feature>
<gene>
    <name evidence="2" type="ORF">PLEPLA_LOCUS13169</name>
</gene>
<evidence type="ECO:0000256" key="1">
    <source>
        <dbReference type="SAM" id="MobiDB-lite"/>
    </source>
</evidence>
<dbReference type="EMBL" id="CADEAL010000787">
    <property type="protein sequence ID" value="CAB1425239.1"/>
    <property type="molecule type" value="Genomic_DNA"/>
</dbReference>
<feature type="region of interest" description="Disordered" evidence="1">
    <location>
        <begin position="25"/>
        <end position="134"/>
    </location>
</feature>
<protein>
    <submittedName>
        <fullName evidence="2">Uncharacterized protein</fullName>
    </submittedName>
</protein>
<accession>A0A9N7YIB7</accession>
<feature type="compositionally biased region" description="Polar residues" evidence="1">
    <location>
        <begin position="200"/>
        <end position="212"/>
    </location>
</feature>
<feature type="compositionally biased region" description="Low complexity" evidence="1">
    <location>
        <begin position="102"/>
        <end position="116"/>
    </location>
</feature>
<feature type="compositionally biased region" description="Basic and acidic residues" evidence="1">
    <location>
        <begin position="29"/>
        <end position="40"/>
    </location>
</feature>
<comment type="caution">
    <text evidence="2">The sequence shown here is derived from an EMBL/GenBank/DDBJ whole genome shotgun (WGS) entry which is preliminary data.</text>
</comment>
<name>A0A9N7YIB7_PLEPL</name>
<sequence>MTEVPVTKGVAVSGTKPAKVRCLRPCRRAGSEKMSAHESSRGAVRKARRAFHGVAHAAPQPGQDTTPPHNEAPDGPYPPAPPSQLDQTRDPPLHTEHWRMQAGASVSRTSATTSRAKGGDRLPKHSTSIPPKKQQITGLMTPDQFAQNLRSDEDVERLVPYRANRRDDAVNMELHCILQHLRPPRTDARAGCDSARIKTPSPQARLQGQDTA</sequence>
<keyword evidence="3" id="KW-1185">Reference proteome</keyword>
<evidence type="ECO:0000313" key="2">
    <source>
        <dbReference type="EMBL" id="CAB1425239.1"/>
    </source>
</evidence>
<dbReference type="Proteomes" id="UP001153269">
    <property type="component" value="Unassembled WGS sequence"/>
</dbReference>
<dbReference type="AlphaFoldDB" id="A0A9N7YIB7"/>